<dbReference type="EMBL" id="CP134500">
    <property type="protein sequence ID" value="WNF26412.1"/>
    <property type="molecule type" value="Genomic_DNA"/>
</dbReference>
<sequence length="88" mass="9512">MDAEQARQVDHVLRQLGIPGVVAPEDPENLTGPWRVFDKADPATRKDTTADALAALAAKFRPSTPDPAPRRQSGPTRGFVLPPKKGDE</sequence>
<accession>A0ABY9VR42</accession>
<evidence type="ECO:0000313" key="2">
    <source>
        <dbReference type="EMBL" id="WNF26412.1"/>
    </source>
</evidence>
<organism evidence="2 3">
    <name type="scientific">Streptomyces durocortorensis</name>
    <dbReference type="NCBI Taxonomy" id="2811104"/>
    <lineage>
        <taxon>Bacteria</taxon>
        <taxon>Bacillati</taxon>
        <taxon>Actinomycetota</taxon>
        <taxon>Actinomycetes</taxon>
        <taxon>Kitasatosporales</taxon>
        <taxon>Streptomycetaceae</taxon>
        <taxon>Streptomyces</taxon>
    </lineage>
</organism>
<evidence type="ECO:0000256" key="1">
    <source>
        <dbReference type="SAM" id="MobiDB-lite"/>
    </source>
</evidence>
<dbReference type="Proteomes" id="UP001303236">
    <property type="component" value="Chromosome"/>
</dbReference>
<keyword evidence="3" id="KW-1185">Reference proteome</keyword>
<name>A0ABY9VR42_9ACTN</name>
<evidence type="ECO:0000313" key="3">
    <source>
        <dbReference type="Proteomes" id="UP001303236"/>
    </source>
</evidence>
<reference evidence="2 3" key="1">
    <citation type="submission" date="2023-09" db="EMBL/GenBank/DDBJ databases">
        <title>Genome completion map analysis of the actinomycetes C11-1.</title>
        <authorList>
            <person name="Qin P."/>
            <person name="Guan P."/>
        </authorList>
    </citation>
    <scope>NUCLEOTIDE SEQUENCE [LARGE SCALE GENOMIC DNA]</scope>
    <source>
        <strain evidence="2 3">C11-1</strain>
    </source>
</reference>
<protein>
    <submittedName>
        <fullName evidence="2">Uncharacterized protein</fullName>
    </submittedName>
</protein>
<proteinExistence type="predicted"/>
<feature type="region of interest" description="Disordered" evidence="1">
    <location>
        <begin position="57"/>
        <end position="88"/>
    </location>
</feature>
<gene>
    <name evidence="2" type="ORF">RI138_06015</name>
</gene>